<reference evidence="2 3" key="1">
    <citation type="submission" date="2023-06" db="EMBL/GenBank/DDBJ databases">
        <title>Alteromonas sp. ASW11-36 isolated from intertidal sand.</title>
        <authorList>
            <person name="Li Y."/>
        </authorList>
    </citation>
    <scope>NUCLEOTIDE SEQUENCE [LARGE SCALE GENOMIC DNA]</scope>
    <source>
        <strain evidence="2 3">ASW11-36</strain>
    </source>
</reference>
<dbReference type="SMART" id="SM00710">
    <property type="entry name" value="PbH1"/>
    <property type="match status" value="6"/>
</dbReference>
<evidence type="ECO:0000256" key="1">
    <source>
        <dbReference type="SAM" id="MobiDB-lite"/>
    </source>
</evidence>
<gene>
    <name evidence="2" type="ORF">QTP81_14215</name>
</gene>
<evidence type="ECO:0008006" key="4">
    <source>
        <dbReference type="Google" id="ProtNLM"/>
    </source>
</evidence>
<comment type="caution">
    <text evidence="2">The sequence shown here is derived from an EMBL/GenBank/DDBJ whole genome shotgun (WGS) entry which is preliminary data.</text>
</comment>
<feature type="region of interest" description="Disordered" evidence="1">
    <location>
        <begin position="36"/>
        <end position="60"/>
    </location>
</feature>
<dbReference type="EMBL" id="JAUCBP010000012">
    <property type="protein sequence ID" value="MDM7861753.1"/>
    <property type="molecule type" value="Genomic_DNA"/>
</dbReference>
<keyword evidence="3" id="KW-1185">Reference proteome</keyword>
<protein>
    <recommendedName>
        <fullName evidence="4">Lipoprotein</fullName>
    </recommendedName>
</protein>
<sequence length="919" mass="95222">MQAKHFFKASAIATALVLAGCGGDINISEGDIDNSVVNNTTNNNAPDPTPTPTPDDTAPGEASTFLSNEVSAAFGRDVAVRVLTGRLTDADATNGKVTLTNDTVWALEGPVFVGGDNEDSTVLEIEEGTILFGRTGSDYLVVSRGSQIEAMGTANAPVIMTSFADVLGDEVGAGQWGGMVILGNAPSNKCPVTGECSLQVEGVQEGAVFGGTDETDNSGILNYLVVKYAGFEVAPDNELNGITFGGVGSGTEVDYLQVHANADDGVEFFGGNVNVKHLVLTGIQDDSIDWDNGFQGKMQYVYVEQDRASGDANRGIEADNDGSVPDIEPQSNPMIANLTIIGNNFDGEDDSEGVYLREGTGAQIYNMLVTGPDGMGECFEVENSTESQANLGDGTITISNSVIACANGENFKADTANGAVDLEDWFLNTQSNNFVSESVGLNNDGTPTAESPLLGAGTDASQVDGFFEATDFIGALDNGNDWRQGWAFGFGGGEVGVVVTESGCPAGTTSIAPVDGSTTTCQVSGRITSDLRLTAGNLYALSGAVFVGGDNTDSATLTVDAGVTVYGASGNDYLVISRGSEINANGSAAAPITFTSRDDVLGNGGEAGQWGGMVILGNAPSNKCPATGDCSLQVEGVQEGAVFGGNATDDSSGTLRYVRVMHGGFEIAPDNELNGVTFGGVGSGTTVEYLQVHKNADDGVEFFGGNVDVKYLVLTDVQDDSIDWDNGFQGRIQYVVIKQATDDSDANRAIEADNDGSNPAIEPQSNPSIANVTIIGNNFDGEDDSEGVYLREGTGAQLANFIITGPASMGECFEIEGSAESQANLGDGTTTFTNSVIACENGENFKFGDSDVDLEDWFLNVQAGNSVEANGAVVLDGIFSISGATPKDFSGDTFFDNADFVGGVKADANWTADWTVGLE</sequence>
<accession>A0ABT7SZZ7</accession>
<evidence type="ECO:0000313" key="2">
    <source>
        <dbReference type="EMBL" id="MDM7861753.1"/>
    </source>
</evidence>
<organism evidence="2 3">
    <name type="scientific">Alteromonas arenosi</name>
    <dbReference type="NCBI Taxonomy" id="3055817"/>
    <lineage>
        <taxon>Bacteria</taxon>
        <taxon>Pseudomonadati</taxon>
        <taxon>Pseudomonadota</taxon>
        <taxon>Gammaproteobacteria</taxon>
        <taxon>Alteromonadales</taxon>
        <taxon>Alteromonadaceae</taxon>
        <taxon>Alteromonas/Salinimonas group</taxon>
        <taxon>Alteromonas</taxon>
    </lineage>
</organism>
<name>A0ABT7SZZ7_9ALTE</name>
<dbReference type="PANTHER" id="PTHR41339">
    <property type="entry name" value="LIPL48"/>
    <property type="match status" value="1"/>
</dbReference>
<evidence type="ECO:0000313" key="3">
    <source>
        <dbReference type="Proteomes" id="UP001234343"/>
    </source>
</evidence>
<proteinExistence type="predicted"/>
<dbReference type="PROSITE" id="PS51257">
    <property type="entry name" value="PROKAR_LIPOPROTEIN"/>
    <property type="match status" value="1"/>
</dbReference>
<dbReference type="RefSeq" id="WP_289366411.1">
    <property type="nucleotide sequence ID" value="NZ_JAUCBP010000012.1"/>
</dbReference>
<dbReference type="PANTHER" id="PTHR41339:SF1">
    <property type="entry name" value="SECRETED PROTEIN"/>
    <property type="match status" value="1"/>
</dbReference>
<dbReference type="Proteomes" id="UP001234343">
    <property type="component" value="Unassembled WGS sequence"/>
</dbReference>
<dbReference type="InterPro" id="IPR006626">
    <property type="entry name" value="PbH1"/>
</dbReference>